<evidence type="ECO:0000313" key="4">
    <source>
        <dbReference type="EMBL" id="KYN00337.1"/>
    </source>
</evidence>
<dbReference type="Proteomes" id="UP000078542">
    <property type="component" value="Unassembled WGS sequence"/>
</dbReference>
<organism evidence="4 5">
    <name type="scientific">Cyphomyrmex costatus</name>
    <dbReference type="NCBI Taxonomy" id="456900"/>
    <lineage>
        <taxon>Eukaryota</taxon>
        <taxon>Metazoa</taxon>
        <taxon>Ecdysozoa</taxon>
        <taxon>Arthropoda</taxon>
        <taxon>Hexapoda</taxon>
        <taxon>Insecta</taxon>
        <taxon>Pterygota</taxon>
        <taxon>Neoptera</taxon>
        <taxon>Endopterygota</taxon>
        <taxon>Hymenoptera</taxon>
        <taxon>Apocrita</taxon>
        <taxon>Aculeata</taxon>
        <taxon>Formicoidea</taxon>
        <taxon>Formicidae</taxon>
        <taxon>Myrmicinae</taxon>
        <taxon>Cyphomyrmex</taxon>
    </lineage>
</organism>
<dbReference type="GO" id="GO:0046872">
    <property type="term" value="F:metal ion binding"/>
    <property type="evidence" value="ECO:0007669"/>
    <property type="project" value="UniProtKB-KW"/>
</dbReference>
<gene>
    <name evidence="4" type="ORF">ALC62_08828</name>
</gene>
<reference evidence="4 5" key="1">
    <citation type="submission" date="2016-03" db="EMBL/GenBank/DDBJ databases">
        <title>Cyphomyrmex costatus WGS genome.</title>
        <authorList>
            <person name="Nygaard S."/>
            <person name="Hu H."/>
            <person name="Boomsma J."/>
            <person name="Zhang G."/>
        </authorList>
    </citation>
    <scope>NUCLEOTIDE SEQUENCE [LARGE SCALE GENOMIC DNA]</scope>
    <source>
        <strain evidence="4">MS0001</strain>
        <tissue evidence="4">Whole body</tissue>
    </source>
</reference>
<dbReference type="InterPro" id="IPR027806">
    <property type="entry name" value="HARBI1_dom"/>
</dbReference>
<name>A0A195CIS2_9HYME</name>
<keyword evidence="2" id="KW-0479">Metal-binding</keyword>
<sequence>MQLSALVRGVSRSTRAVPAGRVGGGASVPERVILMYIRKCMIGVSLDNNKLAAFRAKGRRDSRVERRFAPNLPGQRSFHGSGNALGVLIKNALKMVATSLESHPNWCDSSENEWRAIANHFGERWNFHHVIGAMDGKHCVIDPPLKSGSMYYNYKGDYSVVLLALVDADLRFIYVDVGANGRVSDSGVQNSQVCDNNNKRRSTGPYVKVLRSDMATSIRLRATHCRVICAECGVLA</sequence>
<proteinExistence type="predicted"/>
<accession>A0A195CIS2</accession>
<dbReference type="STRING" id="456900.A0A195CIS2"/>
<keyword evidence="5" id="KW-1185">Reference proteome</keyword>
<feature type="domain" description="DDE Tnp4" evidence="3">
    <location>
        <begin position="134"/>
        <end position="196"/>
    </location>
</feature>
<protein>
    <recommendedName>
        <fullName evidence="3">DDE Tnp4 domain-containing protein</fullName>
    </recommendedName>
</protein>
<evidence type="ECO:0000313" key="5">
    <source>
        <dbReference type="Proteomes" id="UP000078542"/>
    </source>
</evidence>
<evidence type="ECO:0000256" key="1">
    <source>
        <dbReference type="ARBA" id="ARBA00001968"/>
    </source>
</evidence>
<dbReference type="AlphaFoldDB" id="A0A195CIS2"/>
<evidence type="ECO:0000259" key="3">
    <source>
        <dbReference type="Pfam" id="PF13359"/>
    </source>
</evidence>
<evidence type="ECO:0000256" key="2">
    <source>
        <dbReference type="ARBA" id="ARBA00022723"/>
    </source>
</evidence>
<dbReference type="EMBL" id="KQ977721">
    <property type="protein sequence ID" value="KYN00337.1"/>
    <property type="molecule type" value="Genomic_DNA"/>
</dbReference>
<comment type="cofactor">
    <cofactor evidence="1">
        <name>a divalent metal cation</name>
        <dbReference type="ChEBI" id="CHEBI:60240"/>
    </cofactor>
</comment>
<dbReference type="Pfam" id="PF13359">
    <property type="entry name" value="DDE_Tnp_4"/>
    <property type="match status" value="1"/>
</dbReference>